<evidence type="ECO:0000256" key="4">
    <source>
        <dbReference type="ARBA" id="ARBA00022989"/>
    </source>
</evidence>
<evidence type="ECO:0000256" key="2">
    <source>
        <dbReference type="ARBA" id="ARBA00007168"/>
    </source>
</evidence>
<gene>
    <name evidence="8" type="ORF">L798_09273</name>
</gene>
<feature type="transmembrane region" description="Helical" evidence="6">
    <location>
        <begin position="526"/>
        <end position="548"/>
    </location>
</feature>
<protein>
    <recommendedName>
        <fullName evidence="6">Choline transporter-like protein</fullName>
    </recommendedName>
</protein>
<dbReference type="InterPro" id="IPR007603">
    <property type="entry name" value="Choline_transptr-like"/>
</dbReference>
<feature type="transmembrane region" description="Helical" evidence="6">
    <location>
        <begin position="496"/>
        <end position="514"/>
    </location>
</feature>
<name>A0A067R1G3_ZOONE</name>
<feature type="transmembrane region" description="Helical" evidence="6">
    <location>
        <begin position="351"/>
        <end position="375"/>
    </location>
</feature>
<comment type="subcellular location">
    <subcellularLocation>
        <location evidence="6">Cell membrane</location>
        <topology evidence="6">Multi-pass membrane protein</topology>
    </subcellularLocation>
    <subcellularLocation>
        <location evidence="1">Membrane</location>
        <topology evidence="1">Multi-pass membrane protein</topology>
    </subcellularLocation>
</comment>
<dbReference type="OMA" id="FWFVACT"/>
<dbReference type="InParanoid" id="A0A067R1G3"/>
<feature type="compositionally biased region" description="Basic and acidic residues" evidence="7">
    <location>
        <begin position="9"/>
        <end position="23"/>
    </location>
</feature>
<dbReference type="OrthoDB" id="420519at2759"/>
<evidence type="ECO:0000256" key="6">
    <source>
        <dbReference type="RuleBase" id="RU368066"/>
    </source>
</evidence>
<keyword evidence="4 6" id="KW-1133">Transmembrane helix</keyword>
<evidence type="ECO:0000256" key="3">
    <source>
        <dbReference type="ARBA" id="ARBA00022692"/>
    </source>
</evidence>
<dbReference type="GO" id="GO:0022857">
    <property type="term" value="F:transmembrane transporter activity"/>
    <property type="evidence" value="ECO:0007669"/>
    <property type="project" value="UniProtKB-UniRule"/>
</dbReference>
<dbReference type="eggNOG" id="KOG1362">
    <property type="taxonomic scope" value="Eukaryota"/>
</dbReference>
<dbReference type="PANTHER" id="PTHR12385:SF96">
    <property type="entry name" value="CHOLINE TRANSPORTER-LIKE PROTEIN"/>
    <property type="match status" value="1"/>
</dbReference>
<feature type="transmembrane region" description="Helical" evidence="6">
    <location>
        <begin position="175"/>
        <end position="193"/>
    </location>
</feature>
<sequence length="616" mass="69305">MGSCCSGSDRVEPTNERATELDNISKSEGNESDFQLPVKKRSCTDVFFLIIMLLFLISLVVLIIYCAKNGDIYRIINGYDTCGNICGRYNAPVKEYDKLGVCLGEDRSQEKLLQISWTDKVNRKCVETCSDGYEEFFNRCIEKADTGMDNTVSKTGFKNFFQEVSEDLQMSWREILYLSLIAFGFSLVLLILFRCFVGILVWLVLIGVTLACIGGTIYLWILWKLKKDELKNTEANTDVTSHLAFAVVATIITVIVLLVILVMRKRIKLVIQLFKEAGRAINSMPLLFLEPLLCEYESFLQTFVALGVVVAAWLMFSLIIESSGFFTPNNPASYEKDQTMKVTQWYNLLGLFWFIQFCTGCQHMIIAGAVGKWFFTRNKNNLGFPVSKSFFNLVRYHLGTVAMGSLFIALVQLARTILAAIQSQLKGHENAVSRCLFRTCQCCLYCFEKILKYLSRNAYIETAVFGYSFCRGGQEAFRHLASNALRVAAINSVGDFVLFLGKALVVVATILIGITMFDDKTGIRHVWVPLTLAGIFAYLVAHCFITVYEMAIDTIFLCFCEDCERNDGLSRPYYMSRGLMEFVQNSKKALAVLDASSTSPSQAWSTTSTRQATSGK</sequence>
<evidence type="ECO:0000256" key="5">
    <source>
        <dbReference type="ARBA" id="ARBA00023136"/>
    </source>
</evidence>
<feature type="transmembrane region" description="Helical" evidence="6">
    <location>
        <begin position="200"/>
        <end position="223"/>
    </location>
</feature>
<keyword evidence="5 6" id="KW-0472">Membrane</keyword>
<keyword evidence="3 6" id="KW-0812">Transmembrane</keyword>
<dbReference type="AlphaFoldDB" id="A0A067R1G3"/>
<accession>A0A067R1G3</accession>
<comment type="function">
    <text evidence="6">Choline transporter.</text>
</comment>
<feature type="region of interest" description="Disordered" evidence="7">
    <location>
        <begin position="1"/>
        <end position="23"/>
    </location>
</feature>
<evidence type="ECO:0000313" key="8">
    <source>
        <dbReference type="EMBL" id="KDR16745.1"/>
    </source>
</evidence>
<dbReference type="GO" id="GO:0005886">
    <property type="term" value="C:plasma membrane"/>
    <property type="evidence" value="ECO:0007669"/>
    <property type="project" value="UniProtKB-SubCell"/>
</dbReference>
<evidence type="ECO:0000256" key="7">
    <source>
        <dbReference type="SAM" id="MobiDB-lite"/>
    </source>
</evidence>
<proteinExistence type="inferred from homology"/>
<comment type="similarity">
    <text evidence="2 6">Belongs to the CTL (choline transporter-like) family.</text>
</comment>
<dbReference type="Pfam" id="PF04515">
    <property type="entry name" value="Choline_transpo"/>
    <property type="match status" value="1"/>
</dbReference>
<dbReference type="EMBL" id="KK852777">
    <property type="protein sequence ID" value="KDR16745.1"/>
    <property type="molecule type" value="Genomic_DNA"/>
</dbReference>
<feature type="transmembrane region" description="Helical" evidence="6">
    <location>
        <begin position="396"/>
        <end position="421"/>
    </location>
</feature>
<dbReference type="Proteomes" id="UP000027135">
    <property type="component" value="Unassembled WGS sequence"/>
</dbReference>
<feature type="transmembrane region" description="Helical" evidence="6">
    <location>
        <begin position="46"/>
        <end position="65"/>
    </location>
</feature>
<reference evidence="8 9" key="1">
    <citation type="journal article" date="2014" name="Nat. Commun.">
        <title>Molecular traces of alternative social organization in a termite genome.</title>
        <authorList>
            <person name="Terrapon N."/>
            <person name="Li C."/>
            <person name="Robertson H.M."/>
            <person name="Ji L."/>
            <person name="Meng X."/>
            <person name="Booth W."/>
            <person name="Chen Z."/>
            <person name="Childers C.P."/>
            <person name="Glastad K.M."/>
            <person name="Gokhale K."/>
            <person name="Gowin J."/>
            <person name="Gronenberg W."/>
            <person name="Hermansen R.A."/>
            <person name="Hu H."/>
            <person name="Hunt B.G."/>
            <person name="Huylmans A.K."/>
            <person name="Khalil S.M."/>
            <person name="Mitchell R.D."/>
            <person name="Munoz-Torres M.C."/>
            <person name="Mustard J.A."/>
            <person name="Pan H."/>
            <person name="Reese J.T."/>
            <person name="Scharf M.E."/>
            <person name="Sun F."/>
            <person name="Vogel H."/>
            <person name="Xiao J."/>
            <person name="Yang W."/>
            <person name="Yang Z."/>
            <person name="Yang Z."/>
            <person name="Zhou J."/>
            <person name="Zhu J."/>
            <person name="Brent C.S."/>
            <person name="Elsik C.G."/>
            <person name="Goodisman M.A."/>
            <person name="Liberles D.A."/>
            <person name="Roe R.M."/>
            <person name="Vargo E.L."/>
            <person name="Vilcinskas A."/>
            <person name="Wang J."/>
            <person name="Bornberg-Bauer E."/>
            <person name="Korb J."/>
            <person name="Zhang G."/>
            <person name="Liebig J."/>
        </authorList>
    </citation>
    <scope>NUCLEOTIDE SEQUENCE [LARGE SCALE GENOMIC DNA]</scope>
    <source>
        <tissue evidence="8">Whole organism</tissue>
    </source>
</reference>
<organism evidence="8 9">
    <name type="scientific">Zootermopsis nevadensis</name>
    <name type="common">Dampwood termite</name>
    <dbReference type="NCBI Taxonomy" id="136037"/>
    <lineage>
        <taxon>Eukaryota</taxon>
        <taxon>Metazoa</taxon>
        <taxon>Ecdysozoa</taxon>
        <taxon>Arthropoda</taxon>
        <taxon>Hexapoda</taxon>
        <taxon>Insecta</taxon>
        <taxon>Pterygota</taxon>
        <taxon>Neoptera</taxon>
        <taxon>Polyneoptera</taxon>
        <taxon>Dictyoptera</taxon>
        <taxon>Blattodea</taxon>
        <taxon>Blattoidea</taxon>
        <taxon>Termitoidae</taxon>
        <taxon>Termopsidae</taxon>
        <taxon>Zootermopsis</taxon>
    </lineage>
</organism>
<evidence type="ECO:0000313" key="9">
    <source>
        <dbReference type="Proteomes" id="UP000027135"/>
    </source>
</evidence>
<feature type="transmembrane region" description="Helical" evidence="6">
    <location>
        <begin position="299"/>
        <end position="320"/>
    </location>
</feature>
<dbReference type="PANTHER" id="PTHR12385">
    <property type="entry name" value="CHOLINE TRANSPORTER-LIKE (SLC FAMILY 44)"/>
    <property type="match status" value="1"/>
</dbReference>
<feature type="transmembrane region" description="Helical" evidence="6">
    <location>
        <begin position="243"/>
        <end position="263"/>
    </location>
</feature>
<evidence type="ECO:0000256" key="1">
    <source>
        <dbReference type="ARBA" id="ARBA00004141"/>
    </source>
</evidence>
<keyword evidence="9" id="KW-1185">Reference proteome</keyword>